<dbReference type="SMART" id="SM00855">
    <property type="entry name" value="PGAM"/>
    <property type="match status" value="1"/>
</dbReference>
<dbReference type="CDD" id="cd07067">
    <property type="entry name" value="HP_PGM_like"/>
    <property type="match status" value="1"/>
</dbReference>
<sequence>MTAGARTLILLRHGKSGYPAGVPDHDRPLADRGRREAALAGEWMERDGLQVDAVICSTAERTRQTLERTGIDAPTQFTADIYENSPEDILEAIRTYAPADAAVLLVVGHFPGLPGTALTLDGDADIDRFPTSAYAVLSIGVPWDRLGLDVDPAARLTSLQIPRA</sequence>
<dbReference type="PANTHER" id="PTHR47623">
    <property type="entry name" value="OS09G0287300 PROTEIN"/>
    <property type="match status" value="1"/>
</dbReference>
<dbReference type="EMBL" id="BAABIE010000004">
    <property type="protein sequence ID" value="GAA4744019.1"/>
    <property type="molecule type" value="Genomic_DNA"/>
</dbReference>
<proteinExistence type="predicted"/>
<accession>A0ABP8Z1Q2</accession>
<protein>
    <submittedName>
        <fullName evidence="1">Histidine phosphatase family protein</fullName>
    </submittedName>
</protein>
<dbReference type="PANTHER" id="PTHR47623:SF1">
    <property type="entry name" value="OS09G0287300 PROTEIN"/>
    <property type="match status" value="1"/>
</dbReference>
<dbReference type="InterPro" id="IPR013078">
    <property type="entry name" value="His_Pase_superF_clade-1"/>
</dbReference>
<dbReference type="Gene3D" id="3.40.50.1240">
    <property type="entry name" value="Phosphoglycerate mutase-like"/>
    <property type="match status" value="1"/>
</dbReference>
<dbReference type="InterPro" id="IPR029033">
    <property type="entry name" value="His_PPase_superfam"/>
</dbReference>
<evidence type="ECO:0000313" key="1">
    <source>
        <dbReference type="EMBL" id="GAA4744019.1"/>
    </source>
</evidence>
<gene>
    <name evidence="1" type="ORF">GCM10023217_11060</name>
</gene>
<dbReference type="Proteomes" id="UP001500822">
    <property type="component" value="Unassembled WGS sequence"/>
</dbReference>
<organism evidence="1 2">
    <name type="scientific">Gordonia alkaliphila</name>
    <dbReference type="NCBI Taxonomy" id="1053547"/>
    <lineage>
        <taxon>Bacteria</taxon>
        <taxon>Bacillati</taxon>
        <taxon>Actinomycetota</taxon>
        <taxon>Actinomycetes</taxon>
        <taxon>Mycobacteriales</taxon>
        <taxon>Gordoniaceae</taxon>
        <taxon>Gordonia</taxon>
    </lineage>
</organism>
<comment type="caution">
    <text evidence="1">The sequence shown here is derived from an EMBL/GenBank/DDBJ whole genome shotgun (WGS) entry which is preliminary data.</text>
</comment>
<evidence type="ECO:0000313" key="2">
    <source>
        <dbReference type="Proteomes" id="UP001500822"/>
    </source>
</evidence>
<dbReference type="Pfam" id="PF00300">
    <property type="entry name" value="His_Phos_1"/>
    <property type="match status" value="1"/>
</dbReference>
<name>A0ABP8Z1Q2_9ACTN</name>
<reference evidence="2" key="1">
    <citation type="journal article" date="2019" name="Int. J. Syst. Evol. Microbiol.">
        <title>The Global Catalogue of Microorganisms (GCM) 10K type strain sequencing project: providing services to taxonomists for standard genome sequencing and annotation.</title>
        <authorList>
            <consortium name="The Broad Institute Genomics Platform"/>
            <consortium name="The Broad Institute Genome Sequencing Center for Infectious Disease"/>
            <person name="Wu L."/>
            <person name="Ma J."/>
        </authorList>
    </citation>
    <scope>NUCLEOTIDE SEQUENCE [LARGE SCALE GENOMIC DNA]</scope>
    <source>
        <strain evidence="2">JCM 18077</strain>
    </source>
</reference>
<dbReference type="SUPFAM" id="SSF53254">
    <property type="entry name" value="Phosphoglycerate mutase-like"/>
    <property type="match status" value="1"/>
</dbReference>
<keyword evidence="2" id="KW-1185">Reference proteome</keyword>
<dbReference type="RefSeq" id="WP_345312735.1">
    <property type="nucleotide sequence ID" value="NZ_BAABIE010000004.1"/>
</dbReference>